<name>A0A498IRH0_MALDO</name>
<feature type="repeat" description="ARM" evidence="2">
    <location>
        <begin position="379"/>
        <end position="425"/>
    </location>
</feature>
<feature type="compositionally biased region" description="Low complexity" evidence="3">
    <location>
        <begin position="18"/>
        <end position="30"/>
    </location>
</feature>
<dbReference type="Gene3D" id="1.25.10.10">
    <property type="entry name" value="Leucine-rich Repeat Variant"/>
    <property type="match status" value="1"/>
</dbReference>
<keyword evidence="7" id="KW-1185">Reference proteome</keyword>
<dbReference type="InterPro" id="IPR011989">
    <property type="entry name" value="ARM-like"/>
</dbReference>
<dbReference type="AlphaFoldDB" id="A0A498IRH0"/>
<reference evidence="6 7" key="1">
    <citation type="submission" date="2018-10" db="EMBL/GenBank/DDBJ databases">
        <title>A high-quality apple genome assembly.</title>
        <authorList>
            <person name="Hu J."/>
        </authorList>
    </citation>
    <scope>NUCLEOTIDE SEQUENCE [LARGE SCALE GENOMIC DNA]</scope>
    <source>
        <strain evidence="7">cv. HFTH1</strain>
        <tissue evidence="6">Young leaf</tissue>
    </source>
</reference>
<evidence type="ECO:0008006" key="8">
    <source>
        <dbReference type="Google" id="ProtNLM"/>
    </source>
</evidence>
<evidence type="ECO:0000256" key="1">
    <source>
        <dbReference type="ARBA" id="ARBA00022737"/>
    </source>
</evidence>
<dbReference type="Pfam" id="PF23005">
    <property type="entry name" value="DUF7032"/>
    <property type="match status" value="1"/>
</dbReference>
<feature type="domain" description="U-box" evidence="5">
    <location>
        <begin position="269"/>
        <end position="474"/>
    </location>
</feature>
<dbReference type="Pfam" id="PF25598">
    <property type="entry name" value="ARM_PUB"/>
    <property type="match status" value="1"/>
</dbReference>
<organism evidence="6 7">
    <name type="scientific">Malus domestica</name>
    <name type="common">Apple</name>
    <name type="synonym">Pyrus malus</name>
    <dbReference type="NCBI Taxonomy" id="3750"/>
    <lineage>
        <taxon>Eukaryota</taxon>
        <taxon>Viridiplantae</taxon>
        <taxon>Streptophyta</taxon>
        <taxon>Embryophyta</taxon>
        <taxon>Tracheophyta</taxon>
        <taxon>Spermatophyta</taxon>
        <taxon>Magnoliopsida</taxon>
        <taxon>eudicotyledons</taxon>
        <taxon>Gunneridae</taxon>
        <taxon>Pentapetalae</taxon>
        <taxon>rosids</taxon>
        <taxon>fabids</taxon>
        <taxon>Rosales</taxon>
        <taxon>Rosaceae</taxon>
        <taxon>Amygdaloideae</taxon>
        <taxon>Maleae</taxon>
        <taxon>Malus</taxon>
    </lineage>
</organism>
<feature type="repeat" description="ARM" evidence="2">
    <location>
        <begin position="291"/>
        <end position="338"/>
    </location>
</feature>
<dbReference type="InterPro" id="IPR058678">
    <property type="entry name" value="ARM_PUB"/>
</dbReference>
<dbReference type="PROSITE" id="PS50176">
    <property type="entry name" value="ARM_REPEAT"/>
    <property type="match status" value="2"/>
</dbReference>
<comment type="caution">
    <text evidence="6">The sequence shown here is derived from an EMBL/GenBank/DDBJ whole genome shotgun (WGS) entry which is preliminary data.</text>
</comment>
<proteinExistence type="predicted"/>
<dbReference type="InterPro" id="IPR000225">
    <property type="entry name" value="Armadillo"/>
</dbReference>
<gene>
    <name evidence="6" type="ORF">DVH24_017121</name>
</gene>
<evidence type="ECO:0000259" key="5">
    <source>
        <dbReference type="Pfam" id="PF25598"/>
    </source>
</evidence>
<dbReference type="Proteomes" id="UP000290289">
    <property type="component" value="Chromosome 10"/>
</dbReference>
<feature type="compositionally biased region" description="Basic and acidic residues" evidence="3">
    <location>
        <begin position="1"/>
        <end position="17"/>
    </location>
</feature>
<dbReference type="PANTHER" id="PTHR46043">
    <property type="entry name" value="ARM REPEAT SUPERFAMILY PROTEIN"/>
    <property type="match status" value="1"/>
</dbReference>
<feature type="region of interest" description="Disordered" evidence="3">
    <location>
        <begin position="1"/>
        <end position="32"/>
    </location>
</feature>
<dbReference type="SUPFAM" id="SSF48371">
    <property type="entry name" value="ARM repeat"/>
    <property type="match status" value="1"/>
</dbReference>
<protein>
    <recommendedName>
        <fullName evidence="8">Vacuolar protein 8</fullName>
    </recommendedName>
</protein>
<evidence type="ECO:0000313" key="7">
    <source>
        <dbReference type="Proteomes" id="UP000290289"/>
    </source>
</evidence>
<dbReference type="PANTHER" id="PTHR46043:SF5">
    <property type="entry name" value="ARM REPEAT SUPERFAMILY PROTEIN"/>
    <property type="match status" value="1"/>
</dbReference>
<keyword evidence="1" id="KW-0677">Repeat</keyword>
<evidence type="ECO:0000313" key="6">
    <source>
        <dbReference type="EMBL" id="RXH86068.1"/>
    </source>
</evidence>
<dbReference type="EMBL" id="RDQH01000336">
    <property type="protein sequence ID" value="RXH86068.1"/>
    <property type="molecule type" value="Genomic_DNA"/>
</dbReference>
<evidence type="ECO:0000259" key="4">
    <source>
        <dbReference type="Pfam" id="PF23005"/>
    </source>
</evidence>
<accession>A0A498IRH0</accession>
<dbReference type="SMART" id="SM00185">
    <property type="entry name" value="ARM"/>
    <property type="match status" value="6"/>
</dbReference>
<dbReference type="InterPro" id="IPR054296">
    <property type="entry name" value="DUF7032"/>
</dbReference>
<feature type="domain" description="DUF7032" evidence="4">
    <location>
        <begin position="34"/>
        <end position="142"/>
    </location>
</feature>
<sequence>MRATMGKEKKQGAKETEQSQNSSESSSGESSLRRTIESITSLISLSYSIKIFAAKWKTIRTKLEDLNSGLEAVENCEASENAVLSGIVSGICQTVNECHEIARRCVNLSYSGKLLMQSDLDILSARLDLHARNLSEVYNAGVLTRRFAIVVLRPGNGACRDDMRFYIRDVMTRMKIGNAEMKRQALLNLHEALVEDDKYVKVVVELSEIVHVLASFLDFSHDVQIQELSAKIVSVISGFGSCKVVLIGAGIIAPLIRVLECGSVVGKEEAAKSLQRLTENSDNGWSISAHGGVTALLKLCSGGDGSEIRAELVGPACGALKNLVGIEEIKRFMVEEGVISTFIGLTRSKDEVLQINSIEFLQNIASGDEAIRVMVAKEGGIQALVRVLTTRSAACSCKVRETALRAIENLCFRNANSISLLIKYGFVDQLMFFLQNGEVSIQELALKVSIRMCGKSEEAKKAMGDANFMTELVKFLDSKSFEVREMAAEALSNMVTVPKNRKRFVQDDRNMCLLLQRFDPKQVNSGNKKLLFSILMSLTSCNSGRRKIAHSGYLKNIEKLAEDEVSDAKKLVKKLSTNRFRSMLSGIWH</sequence>
<dbReference type="InterPro" id="IPR016024">
    <property type="entry name" value="ARM-type_fold"/>
</dbReference>
<evidence type="ECO:0000256" key="2">
    <source>
        <dbReference type="PROSITE-ProRule" id="PRU00259"/>
    </source>
</evidence>
<evidence type="ECO:0000256" key="3">
    <source>
        <dbReference type="SAM" id="MobiDB-lite"/>
    </source>
</evidence>